<keyword evidence="2 6" id="KW-0349">Heme</keyword>
<dbReference type="PRINTS" id="PR00606">
    <property type="entry name" value="CYTCHROMECID"/>
</dbReference>
<dbReference type="GO" id="GO:0020037">
    <property type="term" value="F:heme binding"/>
    <property type="evidence" value="ECO:0007669"/>
    <property type="project" value="InterPro"/>
</dbReference>
<dbReference type="InterPro" id="IPR036909">
    <property type="entry name" value="Cyt_c-like_dom_sf"/>
</dbReference>
<evidence type="ECO:0000256" key="7">
    <source>
        <dbReference type="SAM" id="MobiDB-lite"/>
    </source>
</evidence>
<dbReference type="AlphaFoldDB" id="A0A380ZTK5"/>
<comment type="PTM">
    <text evidence="6">Binds 1 heme c group covalently per subunit.</text>
</comment>
<dbReference type="Pfam" id="PF00034">
    <property type="entry name" value="Cytochrom_C"/>
    <property type="match status" value="1"/>
</dbReference>
<feature type="binding site" description="covalent" evidence="6">
    <location>
        <position position="57"/>
    </location>
    <ligand>
        <name>heme c</name>
        <dbReference type="ChEBI" id="CHEBI:61717"/>
    </ligand>
</feature>
<evidence type="ECO:0000256" key="5">
    <source>
        <dbReference type="ARBA" id="ARBA00023004"/>
    </source>
</evidence>
<reference evidence="9 10" key="1">
    <citation type="submission" date="2018-06" db="EMBL/GenBank/DDBJ databases">
        <authorList>
            <consortium name="Pathogen Informatics"/>
            <person name="Doyle S."/>
        </authorList>
    </citation>
    <scope>NUCLEOTIDE SEQUENCE [LARGE SCALE GENOMIC DNA]</scope>
    <source>
        <strain evidence="9 10">NCTC11661</strain>
    </source>
</reference>
<accession>A0A380ZTK5</accession>
<evidence type="ECO:0000313" key="10">
    <source>
        <dbReference type="Proteomes" id="UP000255515"/>
    </source>
</evidence>
<keyword evidence="4" id="KW-0249">Electron transport</keyword>
<gene>
    <name evidence="9" type="ORF">NCTC11661_01822</name>
</gene>
<evidence type="ECO:0000259" key="8">
    <source>
        <dbReference type="PROSITE" id="PS51007"/>
    </source>
</evidence>
<dbReference type="GO" id="GO:0009055">
    <property type="term" value="F:electron transfer activity"/>
    <property type="evidence" value="ECO:0007669"/>
    <property type="project" value="InterPro"/>
</dbReference>
<protein>
    <submittedName>
        <fullName evidence="9">Cytochrome c8</fullName>
    </submittedName>
</protein>
<evidence type="ECO:0000256" key="3">
    <source>
        <dbReference type="ARBA" id="ARBA00022723"/>
    </source>
</evidence>
<evidence type="ECO:0000313" key="9">
    <source>
        <dbReference type="EMBL" id="SUV52682.1"/>
    </source>
</evidence>
<dbReference type="InterPro" id="IPR002324">
    <property type="entry name" value="Cyt_c_ID"/>
</dbReference>
<dbReference type="Proteomes" id="UP000255515">
    <property type="component" value="Unassembled WGS sequence"/>
</dbReference>
<dbReference type="EMBL" id="UFTJ01000003">
    <property type="protein sequence ID" value="SUV52682.1"/>
    <property type="molecule type" value="Genomic_DNA"/>
</dbReference>
<evidence type="ECO:0000256" key="4">
    <source>
        <dbReference type="ARBA" id="ARBA00022982"/>
    </source>
</evidence>
<dbReference type="RefSeq" id="WP_002688207.1">
    <property type="nucleotide sequence ID" value="NZ_UFTJ01000003.1"/>
</dbReference>
<feature type="binding site" description="covalent" evidence="6">
    <location>
        <position position="61"/>
    </location>
    <ligand>
        <name>heme c</name>
        <dbReference type="ChEBI" id="CHEBI:61717"/>
    </ligand>
</feature>
<evidence type="ECO:0000256" key="1">
    <source>
        <dbReference type="ARBA" id="ARBA00022448"/>
    </source>
</evidence>
<feature type="domain" description="Cytochrome c" evidence="8">
    <location>
        <begin position="43"/>
        <end position="126"/>
    </location>
</feature>
<proteinExistence type="predicted"/>
<dbReference type="Gene3D" id="1.10.760.10">
    <property type="entry name" value="Cytochrome c-like domain"/>
    <property type="match status" value="1"/>
</dbReference>
<evidence type="ECO:0000256" key="6">
    <source>
        <dbReference type="PIRSR" id="PIRSR602324-1"/>
    </source>
</evidence>
<feature type="binding site" description="covalent" evidence="6">
    <location>
        <position position="104"/>
    </location>
    <ligand>
        <name>heme c</name>
        <dbReference type="ChEBI" id="CHEBI:61717"/>
    </ligand>
</feature>
<name>A0A380ZTK5_9FLAO</name>
<dbReference type="GO" id="GO:0005506">
    <property type="term" value="F:iron ion binding"/>
    <property type="evidence" value="ECO:0007669"/>
    <property type="project" value="InterPro"/>
</dbReference>
<keyword evidence="5 6" id="KW-0408">Iron</keyword>
<sequence>MKKLVIMALAGAFIISCSDKKTEDTTSTTMLEEPTQQAEAPSPNDLDGKSLIEGMDCATCHKENEKMIGPSYQEIANKYTEGDMDMLADKIINGGSGNWGDVPMTPHAGLPKENAKKMVAYIMSLKK</sequence>
<dbReference type="PROSITE" id="PS51257">
    <property type="entry name" value="PROKAR_LIPOPROTEIN"/>
    <property type="match status" value="1"/>
</dbReference>
<feature type="region of interest" description="Disordered" evidence="7">
    <location>
        <begin position="21"/>
        <end position="48"/>
    </location>
</feature>
<organism evidence="9 10">
    <name type="scientific">Bergeyella zoohelcum</name>
    <dbReference type="NCBI Taxonomy" id="1015"/>
    <lineage>
        <taxon>Bacteria</taxon>
        <taxon>Pseudomonadati</taxon>
        <taxon>Bacteroidota</taxon>
        <taxon>Flavobacteriia</taxon>
        <taxon>Flavobacteriales</taxon>
        <taxon>Weeksellaceae</taxon>
        <taxon>Bergeyella</taxon>
    </lineage>
</organism>
<keyword evidence="1" id="KW-0813">Transport</keyword>
<dbReference type="InterPro" id="IPR009056">
    <property type="entry name" value="Cyt_c-like_dom"/>
</dbReference>
<dbReference type="SUPFAM" id="SSF46626">
    <property type="entry name" value="Cytochrome c"/>
    <property type="match status" value="1"/>
</dbReference>
<dbReference type="PROSITE" id="PS51007">
    <property type="entry name" value="CYTC"/>
    <property type="match status" value="1"/>
</dbReference>
<keyword evidence="3 6" id="KW-0479">Metal-binding</keyword>
<evidence type="ECO:0000256" key="2">
    <source>
        <dbReference type="ARBA" id="ARBA00022617"/>
    </source>
</evidence>